<comment type="caution">
    <text evidence="2">The sequence shown here is derived from an EMBL/GenBank/DDBJ whole genome shotgun (WGS) entry which is preliminary data.</text>
</comment>
<gene>
    <name evidence="2" type="ORF">KQI86_06570</name>
</gene>
<organism evidence="2 3">
    <name type="scientific">Clostridium mobile</name>
    <dbReference type="NCBI Taxonomy" id="2841512"/>
    <lineage>
        <taxon>Bacteria</taxon>
        <taxon>Bacillati</taxon>
        <taxon>Bacillota</taxon>
        <taxon>Clostridia</taxon>
        <taxon>Eubacteriales</taxon>
        <taxon>Clostridiaceae</taxon>
        <taxon>Clostridium</taxon>
    </lineage>
</organism>
<dbReference type="PANTHER" id="PTHR38030:SF2">
    <property type="entry name" value="PROTOPORPHYRINOGEN IX DEHYDROGENASE [QUINONE]"/>
    <property type="match status" value="1"/>
</dbReference>
<proteinExistence type="predicted"/>
<dbReference type="InterPro" id="IPR008254">
    <property type="entry name" value="Flavodoxin/NO_synth"/>
</dbReference>
<dbReference type="InterPro" id="IPR052200">
    <property type="entry name" value="Protoporphyrinogen_IX_DH"/>
</dbReference>
<feature type="domain" description="Flavodoxin-like" evidence="1">
    <location>
        <begin position="3"/>
        <end position="164"/>
    </location>
</feature>
<evidence type="ECO:0000313" key="2">
    <source>
        <dbReference type="EMBL" id="MBU5483988.1"/>
    </source>
</evidence>
<dbReference type="Pfam" id="PF12724">
    <property type="entry name" value="Flavodoxin_5"/>
    <property type="match status" value="1"/>
</dbReference>
<dbReference type="Proteomes" id="UP000726170">
    <property type="component" value="Unassembled WGS sequence"/>
</dbReference>
<keyword evidence="3" id="KW-1185">Reference proteome</keyword>
<dbReference type="InterPro" id="IPR026816">
    <property type="entry name" value="Flavodoxin_dom"/>
</dbReference>
<reference evidence="2 3" key="1">
    <citation type="submission" date="2021-06" db="EMBL/GenBank/DDBJ databases">
        <authorList>
            <person name="Sun Q."/>
            <person name="Li D."/>
        </authorList>
    </citation>
    <scope>NUCLEOTIDE SEQUENCE [LARGE SCALE GENOMIC DNA]</scope>
    <source>
        <strain evidence="2 3">MSJ-11</strain>
    </source>
</reference>
<protein>
    <submittedName>
        <fullName evidence="2">Flavodoxin domain-containing protein</fullName>
    </submittedName>
</protein>
<accession>A0ABS6EG29</accession>
<name>A0ABS6EG29_9CLOT</name>
<evidence type="ECO:0000259" key="1">
    <source>
        <dbReference type="PROSITE" id="PS50902"/>
    </source>
</evidence>
<evidence type="ECO:0000313" key="3">
    <source>
        <dbReference type="Proteomes" id="UP000726170"/>
    </source>
</evidence>
<dbReference type="PROSITE" id="PS50902">
    <property type="entry name" value="FLAVODOXIN_LIKE"/>
    <property type="match status" value="1"/>
</dbReference>
<dbReference type="PANTHER" id="PTHR38030">
    <property type="entry name" value="PROTOPORPHYRINOGEN IX DEHYDROGENASE [MENAQUINONE]"/>
    <property type="match status" value="1"/>
</dbReference>
<dbReference type="RefSeq" id="WP_216438486.1">
    <property type="nucleotide sequence ID" value="NZ_JAHLQF010000002.1"/>
</dbReference>
<dbReference type="EMBL" id="JAHLQF010000002">
    <property type="protein sequence ID" value="MBU5483988.1"/>
    <property type="molecule type" value="Genomic_DNA"/>
</dbReference>
<sequence length="164" mass="18971">MKTLILVNSKYGSAEKCAKLIMKDLEGKVDIINLKNKECKEIDSYDTVIIGGSVYAGRMGEEIKKIIENNKESLCRKNVGLFICCKEEGEKAQEFMKANIPQWLIERAFIKEHLGHEINLEKMNFLERFLLKSIFKVKESYSMIDYDALKRLIEKINRMDVVNG</sequence>